<dbReference type="Pfam" id="PF25040">
    <property type="entry name" value="BLTP1_C"/>
    <property type="match status" value="4"/>
</dbReference>
<feature type="compositionally biased region" description="Polar residues" evidence="1">
    <location>
        <begin position="3372"/>
        <end position="3383"/>
    </location>
</feature>
<reference evidence="4 5" key="1">
    <citation type="submission" date="2020-04" db="EMBL/GenBank/DDBJ databases">
        <authorList>
            <person name="Laetsch R D."/>
            <person name="Stevens L."/>
            <person name="Kumar S."/>
            <person name="Blaxter L. M."/>
        </authorList>
    </citation>
    <scope>NUCLEOTIDE SEQUENCE [LARGE SCALE GENOMIC DNA]</scope>
</reference>
<dbReference type="InterPro" id="IPR056742">
    <property type="entry name" value="BLTP1_C"/>
</dbReference>
<feature type="compositionally biased region" description="Low complexity" evidence="1">
    <location>
        <begin position="2465"/>
        <end position="2475"/>
    </location>
</feature>
<accession>A0A8S1F4K8</accession>
<feature type="transmembrane region" description="Helical" evidence="2">
    <location>
        <begin position="70"/>
        <end position="89"/>
    </location>
</feature>
<organism evidence="4 5">
    <name type="scientific">Caenorhabditis bovis</name>
    <dbReference type="NCBI Taxonomy" id="2654633"/>
    <lineage>
        <taxon>Eukaryota</taxon>
        <taxon>Metazoa</taxon>
        <taxon>Ecdysozoa</taxon>
        <taxon>Nematoda</taxon>
        <taxon>Chromadorea</taxon>
        <taxon>Rhabditida</taxon>
        <taxon>Rhabditina</taxon>
        <taxon>Rhabditomorpha</taxon>
        <taxon>Rhabditoidea</taxon>
        <taxon>Rhabditidae</taxon>
        <taxon>Peloderinae</taxon>
        <taxon>Caenorhabditis</taxon>
    </lineage>
</organism>
<evidence type="ECO:0000313" key="4">
    <source>
        <dbReference type="EMBL" id="CAB3410728.1"/>
    </source>
</evidence>
<feature type="region of interest" description="Disordered" evidence="1">
    <location>
        <begin position="2465"/>
        <end position="2493"/>
    </location>
</feature>
<keyword evidence="2" id="KW-0472">Membrane</keyword>
<feature type="compositionally biased region" description="Low complexity" evidence="1">
    <location>
        <begin position="3881"/>
        <end position="3892"/>
    </location>
</feature>
<dbReference type="InterPro" id="IPR033616">
    <property type="entry name" value="BLTP1"/>
</dbReference>
<feature type="transmembrane region" description="Helical" evidence="2">
    <location>
        <begin position="26"/>
        <end position="58"/>
    </location>
</feature>
<dbReference type="PANTHER" id="PTHR31640:SF1">
    <property type="entry name" value="BRIDGE-LIKE LIPID TRANSFER PROTEIN FAMILY MEMBER 1"/>
    <property type="match status" value="1"/>
</dbReference>
<evidence type="ECO:0000313" key="5">
    <source>
        <dbReference type="Proteomes" id="UP000494206"/>
    </source>
</evidence>
<feature type="region of interest" description="Disordered" evidence="1">
    <location>
        <begin position="1483"/>
        <end position="1513"/>
    </location>
</feature>
<dbReference type="GO" id="GO:0098793">
    <property type="term" value="C:presynapse"/>
    <property type="evidence" value="ECO:0007669"/>
    <property type="project" value="GOC"/>
</dbReference>
<feature type="compositionally biased region" description="Basic and acidic residues" evidence="1">
    <location>
        <begin position="2954"/>
        <end position="2971"/>
    </location>
</feature>
<dbReference type="OrthoDB" id="10051416at2759"/>
<feature type="region of interest" description="Disordered" evidence="1">
    <location>
        <begin position="1802"/>
        <end position="1828"/>
    </location>
</feature>
<dbReference type="PANTHER" id="PTHR31640">
    <property type="entry name" value="TRANSMEMBRANE PROTEIN KIAA1109"/>
    <property type="match status" value="1"/>
</dbReference>
<feature type="region of interest" description="Disordered" evidence="1">
    <location>
        <begin position="3881"/>
        <end position="3907"/>
    </location>
</feature>
<protein>
    <recommendedName>
        <fullName evidence="3">Bridge-like lipid transfer protein family member 1 C-terminal domain-containing protein</fullName>
    </recommendedName>
</protein>
<feature type="region of interest" description="Disordered" evidence="1">
    <location>
        <begin position="2287"/>
        <end position="2308"/>
    </location>
</feature>
<sequence>MTKDGGDFSVRFDIDDKAIDPNEGSFWLIVSAVFSFLIWGIFSAFYFSRLSAILFTFIIDKYLRLSKNGIYFKIGSISISGFTAGKIMFRNVIYDNGDMTVKVNDGHLIFKFWKPVESRHLQLEKKLASRLQLCLHGLHINLYNNLGKYSEIAKVRQFKWFFDKCNLSEVKKQMPPDRSPPSSVWKNVWNLLGLVQIDVSSGCFLVGNKMLPYALWTRFENLTSKTSVGESENDRALLTIDGDTENVSISLIKNEEYQFSENDKEPPRTTGNDGFMLLQTASLQFVYKQDLLGYVTDDEFQQIQAKVPVWSSEWKFGDNTVLSYGPWAEQQRMIIYSFFFPADYQTAQVTPMPQRGQKRIHIIHKSKIILTKETCMDIWFMRGGQLESIRTRCGKDSTIDMSVLWITTNKGFHWDMQTKFFNFETTTSLLFTKLVECQKLCVNGNFVYPLTWNGEQIWTIDYTFSKATAWFVWDHKRIFTDLINDWLGEDPPDITKFIPFRVYNNLRVVDSFEVIMLLNECNWVDASDKNAENVEAAIVGEKLTFSFELPFTEFLPQVQHVKYQMKGERGVALRTKFPPDSATAPILAALSKLARGSSNAPKSPHGTHSLNKDEWFEIWRTELIEMRFDHQYKPLVLRKNIPSSLPFSVLADYLPKAATHPWNLEPDYLGVEILIEGSEVKFTGLIVKILFELKNNYFGWYDSMTTIDEDEEKDVTKIKSAFDRVPVDAPAEMYRTMNVDVTVRVCNVRAEMLLYSPAVDESLVQDPTNNEAEKCPLIFVEEIVVEVKKTKTQALIQVGVSPACAYLDRASADSRAGCITLSGLQFRGHAMYSSKDVAWDMGVVEYAWIMEVIVGDISGTLDFPSHAFVLHQIVESLLIFIVSPDDATRIPERMQFCHHGQLTKACSIAGRGKNEAKGACDTEEHLKYRQIRISVDSVNLTFVEEKTLVQICADPLRVTVCNAHESRFTEHVCVRVPGITVKQAVRISEKRENVWVEGANIKINEISLDIELPNDKHVSFDFENMRYDFVKLHDEETKRLHFLWVDHSVWGCACYGNTYFFAEIDTIGSSFLEYKKKRKFFVPAIEKDTSLQPMVLQSILEKRKSMLKKQPHLFYKNKSAKNQIEYRNAESMDTESYHSAKSQQNIFNRILPSPQMTTMYAQFVNNLSVKMPENIEMPSFGEPGAIEQWIEAHPPTQLEMNESKKGVNSVCLISKTKSGNMISQVMEKHTKEDDADSVEFDGHRSGPAAARKKKRLAVSGVAATSVDCFLSPIGLEALEKFVHVATNSIPSINPCLLLHMCYRDCVFRMHRQPLTESLFTNNEDEAEPPPELEIMLDLPKVNMTLFQCGIKKNVPRTNTNEHVTASIALILIDHAWIQSKSMYCMSGSVIMPTTPLSSHQPHTASIFYQLNCNVITSQLLQITNKDAADFSGPQGSVTSTVSNWDQCAIAQRMADVEPRVMMDFNISDVSVVLERRPIIRKSSPRISTPMNSPAAPQVNKTSSTAPLTTPDVALPPKRKRQLLHEHDLKASVGSVNTSVVMARPQEMTAGDEFPIYEALAPVIVSWMSVLENFIDSVVALLSQTERWRGVAMAKVLKLALDCTDERVAVKVGKNRMLSVRVLGPHQSSCASCLLLKTLFRWFAYDDKAVDAVADRLEIRPEFELEETRKTALMALLSHWQPDVGRELKLVSMEDASRFKVTRPDEAAIAALTKFSKRGRKKKKSPIKETRIVIEPTPKINPPTEKNELLRNLKRGRLSPAPLLRKFRKKAGNDGEWDEEGDVEDFGSRVKLTNEKDGLSLGDIEMQEVRDYSDDEDEEDDEEEKKKNENVDLYTWMRNAQRETALKKRKLAGIEESLSRDSTGIPMHKEKEYINPMDIQQKAYFYAFYRWARLQWTSLDDVENDYIHFDYSVLLKEVDVRMMAKSLKISTDQKKQYITPAQQKVMQMKNAAVNGNITWVLERDEKRKVPLGGQWNISYTGNVEGIRFLIGMATVSLAKELTLVSRAASEARNELHSNSHRRKPSRRRTLPLHNEPSAWDTKVLDMTRDYDKHMQRMRASKTENGDKVKVYVNGTAVVASVVLESVLNDLYVSAMILKIDLSQDKNPIPDGIIVDPKNAQPVSSDERKPPAAQAKKVLPNINIPNKIDDISLSLAKVSLTLSESDSSNKKSDILRCTLNLSTLNFYSKLQLAQVSSTKLTKNSLSALLPHYILTRGATLKLGALEGNMPMAAHSLHDVVMRHGKELEQQFNRLAAQPPTPIGNPTTSFAESPSLMKVQSMESQITQTTLKTNQTSEQSPFRRVPTSSTPLVSKSATTRRVPIVVVNFVLEITSIEMNIQLLPSLQAKYRIYRASSSGVTGDKAKWIISIDQHFFEFCVTAQGKTETFRLQLPSIKCTGHYSIEQGPSQHKPSTDKKLIYREGGSLHMTVVLGSVNHTFTTELLNQLLFAEHSFRAELTSLINRIRSSSSSASATRSPMAQTSNEKTPLGSTPSNAKLSLAIQPQVVEPPTMETTSRSPLLFTIKVLTKDPSTPITAALSDKPSPWLQLTAATPTQTAVRLTIDSLEGELTNKWVVKEEGSRERIYGNAVIHFNAKLGQLVKAAQYDEVSAELQEYATFMTQVRVENKERNMLNSAYSYHISLNRPILLVKAAAIDKAILLWLNYKNTYDFWKNEMDKGAQEKTQKELISATQSSMFSPPQIGQDADMNLSLAINNGMYMCMPLYSYDVTEGMPALVLSLQKSELSVLVKRELTCKASFTGFKLSFVDDFDEQALMQSFLDLSHSEQSNCFFFPEGTYQLCSKASASDGPAKWVLSVSAEMQGIEIDLDQRIGKLTKLLVNTCSMIGKDDDDDMSFWEDQMELDDDEEKVEGAKELKMMKAEERVPWLENKMHEHSRAVFELASKGVSTKKLEAEKHKLRQYELIRFKAFRRNVVEKLRRGANNQEQSRPTTRKNSLKDESKSKTSNSAREEEAAQSGTMETVYFNVDVKVNITSGTCTLRTAKKEGNVQMFPGQLGETMKRLNQGTRDIKDMFQPPTLTTTTFSIPSVEIKAYHVSDPSEAVLNERFARNLKKHLPKDMAKDADDLRKKISSKSRSATAPLFEKKVASSSKRGCFFMFIGLASMPSETVVTPHLATYVEQVLEPLPPSAVFRSQNIGTDTDTNAADHKHDANSDVHNIVAMDTAALPIDFVLYLDVQSSTIRFDGKQQTSRNQAQADCLLTLPRLTLELTTKRSKEHGIGGSYVGGMHISGQFKGFMLKIYNPLEPELDSSRALLLSLDLLSFVISRNKNSSTEPDNRVRFVFTSQIGRASFEYNFRRLGELIQFPKPWYRAAIARRVFFGDQAPARPRDDASDVTGTTRSRIPEELNKRNQKPAQSVISSASGSAHQRKPWTAMVLAAIQWNEFEVTAFMSNTMGKTTWNVTKGLLAADAKLNSQMERDVTVTFKLGSSELIAKEGAISGCIKLNNFKITAAHALWIDVKKPPINKAKLRLEWITANIEWMSRRVLIAKWSNPSFNIYDYYNGVKEGDEISLASLGINVKSSWKDLQMVITKTTVEDIIAIINRLVVFFDEQLKNSRILLGNFGPSANLSGKKLPDVPTEPRKPSTHFWEHVLDYVSEMQINQQLMPLMKFEGARVGGNVELEAGGISLVLMKGDMNAETWAVFHLRDARIVFIPEAKMDFLDPETKENVGILLKQEFRLKLGSREENKTDNLANVCRVQTRYHGLRHLQKVDEILEYFIGDVMKTLGFHHSMLKKANEEGKSLSGIDKSSTSLSSFTSYSQLRGQVSGKDSKTASSPPKGTHNVLELFQFPGLEAKMTSEQLNGLDDGDKYEAALKMPMEVFTTFVCDFYGDVAVETNFNAQVSFLPELLKSYLKESSTTSSQTTSSSLTSPAVTPKSSSKESVNSEAQKDPRVFICREWLVEPRVRFIDRFVWRPPVVDDILKKLQIFDHRNTIPKVIQRAVLDPLDAALASSMVAALNLIDNKHTIKKFKKAI</sequence>
<dbReference type="GO" id="GO:0048488">
    <property type="term" value="P:synaptic vesicle endocytosis"/>
    <property type="evidence" value="ECO:0007669"/>
    <property type="project" value="TreeGrafter"/>
</dbReference>
<feature type="compositionally biased region" description="Acidic residues" evidence="1">
    <location>
        <begin position="1812"/>
        <end position="1822"/>
    </location>
</feature>
<feature type="compositionally biased region" description="Polar residues" evidence="1">
    <location>
        <begin position="2940"/>
        <end position="2952"/>
    </location>
</feature>
<feature type="region of interest" description="Disordered" evidence="1">
    <location>
        <begin position="2009"/>
        <end position="2034"/>
    </location>
</feature>
<gene>
    <name evidence="4" type="ORF">CBOVIS_LOCUS12207</name>
</gene>
<dbReference type="SMART" id="SM01220">
    <property type="entry name" value="FSA_C"/>
    <property type="match status" value="1"/>
</dbReference>
<dbReference type="InterPro" id="IPR047104">
    <property type="entry name" value="BLTP1_N"/>
</dbReference>
<dbReference type="Proteomes" id="UP000494206">
    <property type="component" value="Unassembled WGS sequence"/>
</dbReference>
<dbReference type="Pfam" id="PF20413">
    <property type="entry name" value="BLTP1_N"/>
    <property type="match status" value="2"/>
</dbReference>
<dbReference type="EMBL" id="CADEPM010000011">
    <property type="protein sequence ID" value="CAB3410728.1"/>
    <property type="molecule type" value="Genomic_DNA"/>
</dbReference>
<evidence type="ECO:0000256" key="1">
    <source>
        <dbReference type="SAM" id="MobiDB-lite"/>
    </source>
</evidence>
<feature type="region of interest" description="Disordered" evidence="1">
    <location>
        <begin position="2936"/>
        <end position="2975"/>
    </location>
</feature>
<keyword evidence="5" id="KW-1185">Reference proteome</keyword>
<keyword evidence="2" id="KW-1133">Transmembrane helix</keyword>
<feature type="compositionally biased region" description="Polar residues" evidence="1">
    <location>
        <begin position="2476"/>
        <end position="2493"/>
    </location>
</feature>
<evidence type="ECO:0000259" key="3">
    <source>
        <dbReference type="SMART" id="SM01220"/>
    </source>
</evidence>
<feature type="region of interest" description="Disordered" evidence="1">
    <location>
        <begin position="3344"/>
        <end position="3383"/>
    </location>
</feature>
<evidence type="ECO:0000256" key="2">
    <source>
        <dbReference type="SAM" id="Phobius"/>
    </source>
</evidence>
<feature type="compositionally biased region" description="Polar residues" evidence="1">
    <location>
        <begin position="1498"/>
        <end position="1507"/>
    </location>
</feature>
<feature type="domain" description="Bridge-like lipid transfer protein family member 1 C-terminal" evidence="3">
    <location>
        <begin position="3377"/>
        <end position="3982"/>
    </location>
</feature>
<name>A0A8S1F4K8_9PELO</name>
<keyword evidence="2" id="KW-0812">Transmembrane</keyword>
<feature type="compositionally biased region" description="Basic residues" evidence="1">
    <location>
        <begin position="2017"/>
        <end position="2029"/>
    </location>
</feature>
<comment type="caution">
    <text evidence="4">The sequence shown here is derived from an EMBL/GenBank/DDBJ whole genome shotgun (WGS) entry which is preliminary data.</text>
</comment>
<feature type="compositionally biased region" description="Polar residues" evidence="1">
    <location>
        <begin position="3893"/>
        <end position="3907"/>
    </location>
</feature>
<proteinExistence type="predicted"/>